<dbReference type="STRING" id="301302.ERS852420_01890"/>
<evidence type="ECO:0000256" key="2">
    <source>
        <dbReference type="SAM" id="MobiDB-lite"/>
    </source>
</evidence>
<dbReference type="OrthoDB" id="2067586at2"/>
<evidence type="ECO:0000313" key="4">
    <source>
        <dbReference type="Proteomes" id="UP000049979"/>
    </source>
</evidence>
<reference evidence="4" key="1">
    <citation type="submission" date="2015-05" db="EMBL/GenBank/DDBJ databases">
        <authorList>
            <consortium name="Pathogen Informatics"/>
        </authorList>
    </citation>
    <scope>NUCLEOTIDE SEQUENCE [LARGE SCALE GENOMIC DNA]</scope>
    <source>
        <strain evidence="4">M72</strain>
    </source>
</reference>
<feature type="region of interest" description="Disordered" evidence="2">
    <location>
        <begin position="239"/>
        <end position="286"/>
    </location>
</feature>
<name>A0A0M6W9E4_9FIRM</name>
<accession>A0A0M6W9E4</accession>
<dbReference type="RefSeq" id="WP_055066763.1">
    <property type="nucleotide sequence ID" value="NZ_CP173697.1"/>
</dbReference>
<dbReference type="AlphaFoldDB" id="A0A0M6W9E4"/>
<keyword evidence="1" id="KW-0175">Coiled coil</keyword>
<proteinExistence type="predicted"/>
<evidence type="ECO:0000313" key="3">
    <source>
        <dbReference type="EMBL" id="CRL32094.1"/>
    </source>
</evidence>
<keyword evidence="4" id="KW-1185">Reference proteome</keyword>
<organism evidence="3 4">
    <name type="scientific">Roseburia faecis</name>
    <dbReference type="NCBI Taxonomy" id="301302"/>
    <lineage>
        <taxon>Bacteria</taxon>
        <taxon>Bacillati</taxon>
        <taxon>Bacillota</taxon>
        <taxon>Clostridia</taxon>
        <taxon>Lachnospirales</taxon>
        <taxon>Lachnospiraceae</taxon>
        <taxon>Roseburia</taxon>
    </lineage>
</organism>
<sequence>MSLTIQAPHANMNAYEIGDDETRKNKVSDKGTIYAGDLQFAQTTGNAASDKKQSARKQAMKLIRDAWDSDNKAVSQRDQIAQQKEEKLKEVRECNEELKQIRESKEIARQSYGVDSDSQEQKDLELLEKYQDYQKGVQTDDFSKEEIDRLKELQNTPLTDYQTRALQLNAQRDVILNKKDRAQRNVTSLTEAAADAKLDQLKSQDMQKAQDAADELLDASDKDAFGMLIQDAVDHIDEKQEEEKEKAEEAQEKRDEQQEKIDEKKEEKQQQEKMIEGSVEADRLEADVTVDQTGTSKLEEAQQHIQTILKKNNLVNEDLKGIKIDLNF</sequence>
<dbReference type="EMBL" id="CVRR01000003">
    <property type="protein sequence ID" value="CRL32094.1"/>
    <property type="molecule type" value="Genomic_DNA"/>
</dbReference>
<protein>
    <submittedName>
        <fullName evidence="3">Uncharacterized protein</fullName>
    </submittedName>
</protein>
<evidence type="ECO:0000256" key="1">
    <source>
        <dbReference type="SAM" id="Coils"/>
    </source>
</evidence>
<feature type="coiled-coil region" evidence="1">
    <location>
        <begin position="165"/>
        <end position="199"/>
    </location>
</feature>
<gene>
    <name evidence="3" type="ORF">M72_19471</name>
</gene>
<dbReference type="Proteomes" id="UP000049979">
    <property type="component" value="Unassembled WGS sequence"/>
</dbReference>
<feature type="coiled-coil region" evidence="1">
    <location>
        <begin position="77"/>
        <end position="111"/>
    </location>
</feature>